<dbReference type="GO" id="GO:0005576">
    <property type="term" value="C:extracellular region"/>
    <property type="evidence" value="ECO:0007669"/>
    <property type="project" value="UniProtKB-SubCell"/>
</dbReference>
<evidence type="ECO:0000256" key="1">
    <source>
        <dbReference type="ARBA" id="ARBA00004613"/>
    </source>
</evidence>
<comment type="caution">
    <text evidence="9">The sequence shown here is derived from an EMBL/GenBank/DDBJ whole genome shotgun (WGS) entry which is preliminary data.</text>
</comment>
<dbReference type="PANTHER" id="PTHR33630:SF9">
    <property type="entry name" value="CUTINASE 4"/>
    <property type="match status" value="1"/>
</dbReference>
<evidence type="ECO:0000256" key="4">
    <source>
        <dbReference type="ARBA" id="ARBA00022525"/>
    </source>
</evidence>
<evidence type="ECO:0000256" key="2">
    <source>
        <dbReference type="ARBA" id="ARBA00007534"/>
    </source>
</evidence>
<keyword evidence="4 8" id="KW-0964">Secreted</keyword>
<protein>
    <recommendedName>
        <fullName evidence="8">Cutinase</fullName>
        <ecNumber evidence="8">3.1.1.-</ecNumber>
    </recommendedName>
</protein>
<sequence>MAAATVTAGALLVTPSALPTAAADDCTDVEVIFARGTSEPAGIGRVGAAFVDALKNQTSQSIGVYPVNYPAGRLQLGGGDGANDTINRVKHMAETCPDTKLVLGGYSQGASVMDIVSGVPVAGISWGSALPAEYADQVAAVAVFGNAANRMGGPISSRSPLFAGKAIDLCNPGDPICHEGEGNDWQDHTDGYIPVYTNQAAGFVAGLLGQSQHLRPEGFIN</sequence>
<proteinExistence type="inferred from homology"/>
<keyword evidence="3 8" id="KW-0719">Serine esterase</keyword>
<keyword evidence="10" id="KW-1185">Reference proteome</keyword>
<evidence type="ECO:0000256" key="7">
    <source>
        <dbReference type="ARBA" id="ARBA00023157"/>
    </source>
</evidence>
<dbReference type="InterPro" id="IPR000675">
    <property type="entry name" value="Cutinase/axe"/>
</dbReference>
<keyword evidence="7" id="KW-1015">Disulfide bond</keyword>
<evidence type="ECO:0000256" key="3">
    <source>
        <dbReference type="ARBA" id="ARBA00022487"/>
    </source>
</evidence>
<dbReference type="AlphaFoldDB" id="A0A1X2EHA4"/>
<dbReference type="EC" id="3.1.1.-" evidence="8"/>
<dbReference type="Proteomes" id="UP000193090">
    <property type="component" value="Unassembled WGS sequence"/>
</dbReference>
<dbReference type="PROSITE" id="PS00155">
    <property type="entry name" value="CUTINASE_1"/>
    <property type="match status" value="1"/>
</dbReference>
<evidence type="ECO:0000256" key="8">
    <source>
        <dbReference type="RuleBase" id="RU361263"/>
    </source>
</evidence>
<dbReference type="SUPFAM" id="SSF53474">
    <property type="entry name" value="alpha/beta-Hydrolases"/>
    <property type="match status" value="1"/>
</dbReference>
<evidence type="ECO:0000256" key="6">
    <source>
        <dbReference type="ARBA" id="ARBA00022801"/>
    </source>
</evidence>
<comment type="similarity">
    <text evidence="2 8">Belongs to the cutinase family.</text>
</comment>
<name>A0A1X2EHA4_9MYCO</name>
<dbReference type="PANTHER" id="PTHR33630">
    <property type="entry name" value="CUTINASE RV1984C-RELATED-RELATED"/>
    <property type="match status" value="1"/>
</dbReference>
<keyword evidence="5 8" id="KW-0732">Signal</keyword>
<keyword evidence="6 8" id="KW-0378">Hydrolase</keyword>
<dbReference type="SMART" id="SM01110">
    <property type="entry name" value="Cutinase"/>
    <property type="match status" value="1"/>
</dbReference>
<organism evidence="9 10">
    <name type="scientific">Mycolicibacillus trivialis</name>
    <dbReference type="NCBI Taxonomy" id="1798"/>
    <lineage>
        <taxon>Bacteria</taxon>
        <taxon>Bacillati</taxon>
        <taxon>Actinomycetota</taxon>
        <taxon>Actinomycetes</taxon>
        <taxon>Mycobacteriales</taxon>
        <taxon>Mycobacteriaceae</taxon>
        <taxon>Mycolicibacillus</taxon>
    </lineage>
</organism>
<reference evidence="9 10" key="1">
    <citation type="submission" date="2016-01" db="EMBL/GenBank/DDBJ databases">
        <title>The new phylogeny of the genus Mycobacterium.</title>
        <authorList>
            <person name="Tarcisio F."/>
            <person name="Conor M."/>
            <person name="Antonella G."/>
            <person name="Elisabetta G."/>
            <person name="Giulia F.S."/>
            <person name="Sara T."/>
            <person name="Anna F."/>
            <person name="Clotilde B."/>
            <person name="Roberto B."/>
            <person name="Veronica D.S."/>
            <person name="Fabio R."/>
            <person name="Monica P."/>
            <person name="Olivier J."/>
            <person name="Enrico T."/>
            <person name="Nicola S."/>
        </authorList>
    </citation>
    <scope>NUCLEOTIDE SEQUENCE [LARGE SCALE GENOMIC DNA]</scope>
    <source>
        <strain evidence="9 10">DSM 44153</strain>
    </source>
</reference>
<dbReference type="EMBL" id="LQPZ01000033">
    <property type="protein sequence ID" value="ORX02165.1"/>
    <property type="molecule type" value="Genomic_DNA"/>
</dbReference>
<accession>A0A1X2EHA4</accession>
<gene>
    <name evidence="9" type="ORF">AWC30_13005</name>
</gene>
<evidence type="ECO:0000313" key="9">
    <source>
        <dbReference type="EMBL" id="ORX02165.1"/>
    </source>
</evidence>
<dbReference type="STRING" id="1798.AWC30_13005"/>
<feature type="chain" id="PRO_5039741022" description="Cutinase" evidence="8">
    <location>
        <begin position="23"/>
        <end position="221"/>
    </location>
</feature>
<comment type="function">
    <text evidence="8">Catalyzes the hydrolysis of complex carboxylic polyesters found in the cell wall of plants. Degrades cutin, a macromolecule that forms the structure of the plant cuticle.</text>
</comment>
<dbReference type="GO" id="GO:0052689">
    <property type="term" value="F:carboxylic ester hydrolase activity"/>
    <property type="evidence" value="ECO:0007669"/>
    <property type="project" value="UniProtKB-KW"/>
</dbReference>
<dbReference type="InterPro" id="IPR043580">
    <property type="entry name" value="CUTINASE_1"/>
</dbReference>
<dbReference type="Pfam" id="PF01083">
    <property type="entry name" value="Cutinase"/>
    <property type="match status" value="1"/>
</dbReference>
<evidence type="ECO:0000256" key="5">
    <source>
        <dbReference type="ARBA" id="ARBA00022729"/>
    </source>
</evidence>
<dbReference type="Gene3D" id="3.40.50.1820">
    <property type="entry name" value="alpha/beta hydrolase"/>
    <property type="match status" value="1"/>
</dbReference>
<dbReference type="InterPro" id="IPR029058">
    <property type="entry name" value="AB_hydrolase_fold"/>
</dbReference>
<feature type="signal peptide" evidence="8">
    <location>
        <begin position="1"/>
        <end position="22"/>
    </location>
</feature>
<dbReference type="RefSeq" id="WP_372507123.1">
    <property type="nucleotide sequence ID" value="NZ_JACKSN010000061.1"/>
</dbReference>
<comment type="subcellular location">
    <subcellularLocation>
        <location evidence="1 8">Secreted</location>
    </subcellularLocation>
</comment>
<evidence type="ECO:0000313" key="10">
    <source>
        <dbReference type="Proteomes" id="UP000193090"/>
    </source>
</evidence>